<evidence type="ECO:0000256" key="1">
    <source>
        <dbReference type="SAM" id="MobiDB-lite"/>
    </source>
</evidence>
<reference evidence="3" key="2">
    <citation type="journal article" date="2014" name="PLoS Genet.">
        <title>Signature gene expression reveals novel clues to the molecular mechanisms of dimorphic transition in Penicillium marneffei.</title>
        <authorList>
            <person name="Yang E."/>
            <person name="Wang G."/>
            <person name="Cai J."/>
            <person name="Woo P.C."/>
            <person name="Lau S.K."/>
            <person name="Yuen K.-Y."/>
            <person name="Chow W.-N."/>
            <person name="Lin X."/>
        </authorList>
    </citation>
    <scope>NUCLEOTIDE SEQUENCE</scope>
    <source>
        <strain evidence="3">PM1</strain>
    </source>
</reference>
<feature type="compositionally biased region" description="Low complexity" evidence="1">
    <location>
        <begin position="181"/>
        <end position="205"/>
    </location>
</feature>
<dbReference type="EMBL" id="JPOX01000063">
    <property type="protein sequence ID" value="KFX41330.1"/>
    <property type="molecule type" value="Genomic_DNA"/>
</dbReference>
<dbReference type="EMBL" id="JPOX01000002">
    <property type="protein sequence ID" value="KFX52670.1"/>
    <property type="molecule type" value="Genomic_DNA"/>
</dbReference>
<dbReference type="HOGENOM" id="CLU_068309_0_0_1"/>
<dbReference type="Gene3D" id="2.40.40.10">
    <property type="entry name" value="RlpA-like domain"/>
    <property type="match status" value="1"/>
</dbReference>
<evidence type="ECO:0000313" key="3">
    <source>
        <dbReference type="EMBL" id="KFX41330.1"/>
    </source>
</evidence>
<keyword evidence="2" id="KW-0732">Signal</keyword>
<dbReference type="InterPro" id="IPR036908">
    <property type="entry name" value="RlpA-like_sf"/>
</dbReference>
<dbReference type="SUPFAM" id="SSF50685">
    <property type="entry name" value="Barwin-like endoglucanases"/>
    <property type="match status" value="1"/>
</dbReference>
<comment type="caution">
    <text evidence="4">The sequence shown here is derived from an EMBL/GenBank/DDBJ whole genome shotgun (WGS) entry which is preliminary data.</text>
</comment>
<organism evidence="4">
    <name type="scientific">Talaromyces marneffei PM1</name>
    <dbReference type="NCBI Taxonomy" id="1077442"/>
    <lineage>
        <taxon>Eukaryota</taxon>
        <taxon>Fungi</taxon>
        <taxon>Dikarya</taxon>
        <taxon>Ascomycota</taxon>
        <taxon>Pezizomycotina</taxon>
        <taxon>Eurotiomycetes</taxon>
        <taxon>Eurotiomycetidae</taxon>
        <taxon>Eurotiales</taxon>
        <taxon>Trichocomaceae</taxon>
        <taxon>Talaromyces</taxon>
        <taxon>Talaromyces sect. Talaromyces</taxon>
    </lineage>
</organism>
<evidence type="ECO:0000256" key="2">
    <source>
        <dbReference type="SAM" id="SignalP"/>
    </source>
</evidence>
<dbReference type="AlphaFoldDB" id="A0A093VKC8"/>
<feature type="region of interest" description="Disordered" evidence="1">
    <location>
        <begin position="176"/>
        <end position="206"/>
    </location>
</feature>
<name>A0A093VKC8_TALMA</name>
<dbReference type="eggNOG" id="ENOG502SNFG">
    <property type="taxonomic scope" value="Eukaryota"/>
</dbReference>
<gene>
    <name evidence="4" type="ORF">GQ26_0021040</name>
    <name evidence="3" type="ORF">GQ26_0630170</name>
</gene>
<accession>A0A093VKC8</accession>
<evidence type="ECO:0000313" key="4">
    <source>
        <dbReference type="EMBL" id="KFX52670.1"/>
    </source>
</evidence>
<reference evidence="4" key="1">
    <citation type="journal article" date="2014" name="PLoS Genet.">
        <title>Signature Gene Expression Reveals Novel Clues to the Molecular Mechanisms of Dimorphic Transition in Penicillium marneffei.</title>
        <authorList>
            <person name="Yang E."/>
            <person name="Wang G."/>
            <person name="Cai J."/>
            <person name="Woo P.C."/>
            <person name="Lau S.K."/>
            <person name="Yuen K.-Y."/>
            <person name="Chow W.-N."/>
            <person name="Lin X."/>
        </authorList>
    </citation>
    <scope>NUCLEOTIDE SEQUENCE [LARGE SCALE GENOMIC DNA]</scope>
    <source>
        <strain evidence="4">PM1</strain>
    </source>
</reference>
<feature type="signal peptide" evidence="2">
    <location>
        <begin position="1"/>
        <end position="18"/>
    </location>
</feature>
<feature type="chain" id="PRO_5009749802" evidence="2">
    <location>
        <begin position="19"/>
        <end position="250"/>
    </location>
</feature>
<sequence>MKNQILAAAGLLFTTALAQNKISSGSGFGTYYYDVANANQCYTDLSSANKGQVECSLTQVWTLENVNSDYLVAMNHTQLVGDMGKYCGKRVIVSVNGVPSEMPLFIGDGCERCALGSPSSNVWSPGGAPGLDFSYSVAEKLSSQACDAGHIEITWEIVDELVYQFDYNGSGRSQGFVGSVPTGPSKPTTTTAPPAPTPTNTSSGPCSNNAWQCTPDGTSLEQCINNQWVIRAVCSNGMRCHGTDNPYCNY</sequence>
<protein>
    <submittedName>
        <fullName evidence="4">Uncharacterized protein</fullName>
    </submittedName>
</protein>
<proteinExistence type="predicted"/>